<keyword evidence="9" id="KW-0472">Membrane</keyword>
<evidence type="ECO:0000313" key="13">
    <source>
        <dbReference type="EMBL" id="MEJ8827243.1"/>
    </source>
</evidence>
<keyword evidence="6 11" id="KW-0732">Signal</keyword>
<keyword evidence="10" id="KW-0998">Cell outer membrane</keyword>
<dbReference type="InterPro" id="IPR023614">
    <property type="entry name" value="Porin_dom_sf"/>
</dbReference>
<reference evidence="13 14" key="1">
    <citation type="submission" date="2024-03" db="EMBL/GenBank/DDBJ databases">
        <title>Novel species of the genus Variovorax.</title>
        <authorList>
            <person name="Liu Q."/>
            <person name="Xin Y.-H."/>
        </authorList>
    </citation>
    <scope>NUCLEOTIDE SEQUENCE [LARGE SCALE GENOMIC DNA]</scope>
    <source>
        <strain evidence="13 14">KACC 18501</strain>
    </source>
</reference>
<evidence type="ECO:0000256" key="10">
    <source>
        <dbReference type="ARBA" id="ARBA00023237"/>
    </source>
</evidence>
<keyword evidence="8" id="KW-0626">Porin</keyword>
<feature type="domain" description="Porin" evidence="12">
    <location>
        <begin position="7"/>
        <end position="127"/>
    </location>
</feature>
<dbReference type="InterPro" id="IPR050298">
    <property type="entry name" value="Gram-neg_bact_OMP"/>
</dbReference>
<evidence type="ECO:0000259" key="12">
    <source>
        <dbReference type="Pfam" id="PF13609"/>
    </source>
</evidence>
<comment type="caution">
    <text evidence="13">The sequence shown here is derived from an EMBL/GenBank/DDBJ whole genome shotgun (WGS) entry which is preliminary data.</text>
</comment>
<evidence type="ECO:0000256" key="5">
    <source>
        <dbReference type="ARBA" id="ARBA00022692"/>
    </source>
</evidence>
<sequence length="127" mass="13024">MNKSLVALAALSAAGMAAAQSSVTLFGVVDTGVSYYQTTSKFVGVPGAPVLNFVGTPDLKQSQWALTNGNYNNSRLGFRGTEDLGGGLAASFWLEAPITADDGAVGVSTFGRRSTVSLSGAFGELRL</sequence>
<evidence type="ECO:0000256" key="4">
    <source>
        <dbReference type="ARBA" id="ARBA00022452"/>
    </source>
</evidence>
<evidence type="ECO:0000256" key="1">
    <source>
        <dbReference type="ARBA" id="ARBA00004571"/>
    </source>
</evidence>
<protein>
    <submittedName>
        <fullName evidence="13">Porin</fullName>
    </submittedName>
</protein>
<dbReference type="PANTHER" id="PTHR34501:SF9">
    <property type="entry name" value="MAJOR OUTER MEMBRANE PROTEIN P.IA"/>
    <property type="match status" value="1"/>
</dbReference>
<dbReference type="SUPFAM" id="SSF56935">
    <property type="entry name" value="Porins"/>
    <property type="match status" value="1"/>
</dbReference>
<feature type="signal peptide" evidence="11">
    <location>
        <begin position="1"/>
        <end position="19"/>
    </location>
</feature>
<evidence type="ECO:0000313" key="14">
    <source>
        <dbReference type="Proteomes" id="UP001363010"/>
    </source>
</evidence>
<evidence type="ECO:0000256" key="11">
    <source>
        <dbReference type="SAM" id="SignalP"/>
    </source>
</evidence>
<feature type="non-terminal residue" evidence="13">
    <location>
        <position position="127"/>
    </location>
</feature>
<dbReference type="PRINTS" id="PR00184">
    <property type="entry name" value="NEISSPPORIN"/>
</dbReference>
<dbReference type="PANTHER" id="PTHR34501">
    <property type="entry name" value="PROTEIN YDDL-RELATED"/>
    <property type="match status" value="1"/>
</dbReference>
<dbReference type="InterPro" id="IPR002299">
    <property type="entry name" value="Porin_Neis"/>
</dbReference>
<dbReference type="Pfam" id="PF13609">
    <property type="entry name" value="Porin_4"/>
    <property type="match status" value="1"/>
</dbReference>
<name>A0ABU8WBD9_9BURK</name>
<keyword evidence="3" id="KW-0813">Transport</keyword>
<dbReference type="RefSeq" id="WP_340368271.1">
    <property type="nucleotide sequence ID" value="NZ_JBBKZV010000058.1"/>
</dbReference>
<comment type="subcellular location">
    <subcellularLocation>
        <location evidence="1">Cell outer membrane</location>
        <topology evidence="1">Multi-pass membrane protein</topology>
    </subcellularLocation>
</comment>
<dbReference type="Proteomes" id="UP001363010">
    <property type="component" value="Unassembled WGS sequence"/>
</dbReference>
<evidence type="ECO:0000256" key="9">
    <source>
        <dbReference type="ARBA" id="ARBA00023136"/>
    </source>
</evidence>
<comment type="subunit">
    <text evidence="2">Homotrimer.</text>
</comment>
<keyword evidence="14" id="KW-1185">Reference proteome</keyword>
<evidence type="ECO:0000256" key="8">
    <source>
        <dbReference type="ARBA" id="ARBA00023114"/>
    </source>
</evidence>
<evidence type="ECO:0000256" key="2">
    <source>
        <dbReference type="ARBA" id="ARBA00011233"/>
    </source>
</evidence>
<keyword evidence="5" id="KW-0812">Transmembrane</keyword>
<evidence type="ECO:0000256" key="3">
    <source>
        <dbReference type="ARBA" id="ARBA00022448"/>
    </source>
</evidence>
<keyword evidence="4" id="KW-1134">Transmembrane beta strand</keyword>
<dbReference type="Gene3D" id="2.40.160.10">
    <property type="entry name" value="Porin"/>
    <property type="match status" value="1"/>
</dbReference>
<organism evidence="13 14">
    <name type="scientific">Variovorax humicola</name>
    <dbReference type="NCBI Taxonomy" id="1769758"/>
    <lineage>
        <taxon>Bacteria</taxon>
        <taxon>Pseudomonadati</taxon>
        <taxon>Pseudomonadota</taxon>
        <taxon>Betaproteobacteria</taxon>
        <taxon>Burkholderiales</taxon>
        <taxon>Comamonadaceae</taxon>
        <taxon>Variovorax</taxon>
    </lineage>
</organism>
<evidence type="ECO:0000256" key="7">
    <source>
        <dbReference type="ARBA" id="ARBA00023065"/>
    </source>
</evidence>
<keyword evidence="7" id="KW-0406">Ion transport</keyword>
<feature type="chain" id="PRO_5045098448" evidence="11">
    <location>
        <begin position="20"/>
        <end position="127"/>
    </location>
</feature>
<dbReference type="EMBL" id="JBBKZV010000058">
    <property type="protein sequence ID" value="MEJ8827243.1"/>
    <property type="molecule type" value="Genomic_DNA"/>
</dbReference>
<gene>
    <name evidence="13" type="ORF">WKW80_35565</name>
</gene>
<accession>A0ABU8WBD9</accession>
<proteinExistence type="predicted"/>
<evidence type="ECO:0000256" key="6">
    <source>
        <dbReference type="ARBA" id="ARBA00022729"/>
    </source>
</evidence>
<dbReference type="InterPro" id="IPR033900">
    <property type="entry name" value="Gram_neg_porin_domain"/>
</dbReference>